<evidence type="ECO:0000256" key="2">
    <source>
        <dbReference type="ARBA" id="ARBA00006075"/>
    </source>
</evidence>
<evidence type="ECO:0000256" key="8">
    <source>
        <dbReference type="SAM" id="MobiDB-lite"/>
    </source>
</evidence>
<keyword evidence="5 7" id="KW-0539">Nucleus</keyword>
<dbReference type="InParanoid" id="A0A2T3AEC3"/>
<evidence type="ECO:0000313" key="11">
    <source>
        <dbReference type="Proteomes" id="UP000241462"/>
    </source>
</evidence>
<evidence type="ECO:0000256" key="6">
    <source>
        <dbReference type="ARBA" id="ARBA00023306"/>
    </source>
</evidence>
<dbReference type="GO" id="GO:0006974">
    <property type="term" value="P:DNA damage response"/>
    <property type="evidence" value="ECO:0007669"/>
    <property type="project" value="UniProtKB-KW"/>
</dbReference>
<feature type="compositionally biased region" description="Low complexity" evidence="8">
    <location>
        <begin position="163"/>
        <end position="179"/>
    </location>
</feature>
<evidence type="ECO:0000259" key="9">
    <source>
        <dbReference type="Pfam" id="PF07962"/>
    </source>
</evidence>
<accession>A0A2T3AEC3</accession>
<dbReference type="STRING" id="2025994.A0A2T3AEC3"/>
<sequence length="349" mass="38640">MAEATKDRVPSFDEFDNLFSDPDLDDDPFASPGKDKAESKKRKEPGDNLGLDEEVSVAKKPRVPRIKLDADRLVSQKGIPGLRKRAKDLKLKGKGHEWRDAARILSFYQEWLDDLFPKAKFLDALAMVEKIGHTRPLHELRTNLINENKPKSSAVYEDGGMDAAGTTQEEAGTQQEQPGSLAPKPMESLSSRPRTPGRNDWFEDDIYNATPAAKRKKTDAEPQDEPDDDELDALMAQTCGPPSQNRASDRPIEGGFSDRRIYKKPAPPDDEDDLDALMAEAEIGQRDRQEPPASRKAGHDDIDDLDALMAEAESQQSAPPESAVAEASGSKRPDFGDDEEAMAEMDGLW</sequence>
<dbReference type="GO" id="GO:0003677">
    <property type="term" value="F:DNA binding"/>
    <property type="evidence" value="ECO:0007669"/>
    <property type="project" value="TreeGrafter"/>
</dbReference>
<dbReference type="EMBL" id="KZ678402">
    <property type="protein sequence ID" value="PSR94006.1"/>
    <property type="molecule type" value="Genomic_DNA"/>
</dbReference>
<evidence type="ECO:0000256" key="7">
    <source>
        <dbReference type="RuleBase" id="RU366049"/>
    </source>
</evidence>
<evidence type="ECO:0000256" key="4">
    <source>
        <dbReference type="ARBA" id="ARBA00022880"/>
    </source>
</evidence>
<dbReference type="GO" id="GO:0043111">
    <property type="term" value="P:replication fork arrest"/>
    <property type="evidence" value="ECO:0007669"/>
    <property type="project" value="TreeGrafter"/>
</dbReference>
<comment type="function">
    <text evidence="7">Plays an important role in the control of DNA replication and the maintenance of replication fork stability.</text>
</comment>
<feature type="compositionally biased region" description="Low complexity" evidence="8">
    <location>
        <begin position="317"/>
        <end position="328"/>
    </location>
</feature>
<dbReference type="FunCoup" id="A0A2T3AEC3">
    <property type="interactions" value="208"/>
</dbReference>
<protein>
    <recommendedName>
        <fullName evidence="7">Chromosome segregation in meiosis protein</fullName>
    </recommendedName>
</protein>
<dbReference type="Pfam" id="PF07962">
    <property type="entry name" value="Swi3"/>
    <property type="match status" value="1"/>
</dbReference>
<feature type="compositionally biased region" description="Basic and acidic residues" evidence="8">
    <location>
        <begin position="247"/>
        <end position="260"/>
    </location>
</feature>
<dbReference type="AlphaFoldDB" id="A0A2T3AEC3"/>
<dbReference type="GO" id="GO:0031298">
    <property type="term" value="C:replication fork protection complex"/>
    <property type="evidence" value="ECO:0007669"/>
    <property type="project" value="TreeGrafter"/>
</dbReference>
<keyword evidence="4" id="KW-0236">DNA replication inhibitor</keyword>
<dbReference type="InterPro" id="IPR012923">
    <property type="entry name" value="Csm3"/>
</dbReference>
<dbReference type="PANTHER" id="PTHR13220:SF11">
    <property type="entry name" value="TIMELESS-INTERACTING PROTEIN"/>
    <property type="match status" value="1"/>
</dbReference>
<keyword evidence="6 7" id="KW-0131">Cell cycle</keyword>
<name>A0A2T3AEC3_9PEZI</name>
<dbReference type="Proteomes" id="UP000241462">
    <property type="component" value="Unassembled WGS sequence"/>
</dbReference>
<gene>
    <name evidence="10" type="ORF">BD289DRAFT_428130</name>
</gene>
<feature type="compositionally biased region" description="Basic and acidic residues" evidence="8">
    <location>
        <begin position="1"/>
        <end position="11"/>
    </location>
</feature>
<evidence type="ECO:0000256" key="3">
    <source>
        <dbReference type="ARBA" id="ARBA00022763"/>
    </source>
</evidence>
<dbReference type="GO" id="GO:0000076">
    <property type="term" value="P:DNA replication checkpoint signaling"/>
    <property type="evidence" value="ECO:0007669"/>
    <property type="project" value="UniProtKB-UniRule"/>
</dbReference>
<comment type="similarity">
    <text evidence="2 7">Belongs to the CSM3 family.</text>
</comment>
<proteinExistence type="inferred from homology"/>
<organism evidence="10 11">
    <name type="scientific">Coniella lustricola</name>
    <dbReference type="NCBI Taxonomy" id="2025994"/>
    <lineage>
        <taxon>Eukaryota</taxon>
        <taxon>Fungi</taxon>
        <taxon>Dikarya</taxon>
        <taxon>Ascomycota</taxon>
        <taxon>Pezizomycotina</taxon>
        <taxon>Sordariomycetes</taxon>
        <taxon>Sordariomycetidae</taxon>
        <taxon>Diaporthales</taxon>
        <taxon>Schizoparmaceae</taxon>
        <taxon>Coniella</taxon>
    </lineage>
</organism>
<dbReference type="OrthoDB" id="437078at2759"/>
<comment type="subcellular location">
    <subcellularLocation>
        <location evidence="1 7">Nucleus</location>
    </subcellularLocation>
</comment>
<keyword evidence="11" id="KW-1185">Reference proteome</keyword>
<reference evidence="10 11" key="1">
    <citation type="journal article" date="2018" name="Mycol. Prog.">
        <title>Coniella lustricola, a new species from submerged detritus.</title>
        <authorList>
            <person name="Raudabaugh D.B."/>
            <person name="Iturriaga T."/>
            <person name="Carver A."/>
            <person name="Mondo S."/>
            <person name="Pangilinan J."/>
            <person name="Lipzen A."/>
            <person name="He G."/>
            <person name="Amirebrahimi M."/>
            <person name="Grigoriev I.V."/>
            <person name="Miller A.N."/>
        </authorList>
    </citation>
    <scope>NUCLEOTIDE SEQUENCE [LARGE SCALE GENOMIC DNA]</scope>
    <source>
        <strain evidence="10 11">B22-T-1</strain>
    </source>
</reference>
<feature type="region of interest" description="Disordered" evidence="8">
    <location>
        <begin position="149"/>
        <end position="349"/>
    </location>
</feature>
<dbReference type="GO" id="GO:0031297">
    <property type="term" value="P:replication fork processing"/>
    <property type="evidence" value="ECO:0007669"/>
    <property type="project" value="UniProtKB-UniRule"/>
</dbReference>
<feature type="region of interest" description="Disordered" evidence="8">
    <location>
        <begin position="1"/>
        <end position="56"/>
    </location>
</feature>
<evidence type="ECO:0000256" key="5">
    <source>
        <dbReference type="ARBA" id="ARBA00023242"/>
    </source>
</evidence>
<keyword evidence="3 7" id="KW-0227">DNA damage</keyword>
<dbReference type="PANTHER" id="PTHR13220">
    <property type="entry name" value="TIMELESS INTERACTING-RELATED"/>
    <property type="match status" value="1"/>
</dbReference>
<evidence type="ECO:0000313" key="10">
    <source>
        <dbReference type="EMBL" id="PSR94006.1"/>
    </source>
</evidence>
<feature type="domain" description="Chromosome segregation in meiosis protein 3" evidence="9">
    <location>
        <begin position="67"/>
        <end position="148"/>
    </location>
</feature>
<evidence type="ECO:0000256" key="1">
    <source>
        <dbReference type="ARBA" id="ARBA00004123"/>
    </source>
</evidence>
<dbReference type="InterPro" id="IPR040038">
    <property type="entry name" value="TIPIN/Csm3/Swi3"/>
</dbReference>
<feature type="compositionally biased region" description="Acidic residues" evidence="8">
    <location>
        <begin position="221"/>
        <end position="232"/>
    </location>
</feature>